<dbReference type="InterPro" id="IPR013783">
    <property type="entry name" value="Ig-like_fold"/>
</dbReference>
<evidence type="ECO:0000256" key="2">
    <source>
        <dbReference type="SAM" id="MobiDB-lite"/>
    </source>
</evidence>
<evidence type="ECO:0000256" key="1">
    <source>
        <dbReference type="ARBA" id="ARBA00010116"/>
    </source>
</evidence>
<sequence length="656" mass="71661">MILDRNNQPVRNEKINHVIWDTNKKGIAGLNLKWEPITDNDGKLTASLTSTEPVTNITVSLTIENQKAVEVKQAVSFEPEQLSPITVSPPSPILVNNTYTLKVKVKDTTGKNPEPNKKVNWTIKDPAQKGVTLTPTSGTTDASGDATTTLTSTQAQKVTVVASVEGIKTPQSVDVEFHWPTIQKIELTQKNGTVLPGGKYDLTATISGTSADSIDHYKGKFEWQLESPTNQGLALSPAGAVSVEPGGIVKAKLTSPAGNPPVTGAKVCLNVVGAPAVGKPLSPAQCIDPVNFASPPVEFDIVSVEVTNFDKDKPLQGDGLSAYRYKALIVKKGTTEPITHHTFSGVNWVHDHDKIAESKLPPPEAYSPTKDDKFKTDGAGYLYARLKSHVGVENVKVTLKIPEPDGTEVKRDVVDADKVEFSPVVQDGVLYVYNNNNKSVYKYFDNTNGQSHPHTVFETLRGELRASINSDSFSSDKDVAEIVYSLPPDSIKSPYGAMMLSFGDGNHGPIQFNAPGTAIINVTITKKSGEIQLHKYEITIIKLAAMDNNYGYVGVSYDVSCQDNIPNSVGYLYSDNEVYNPKEPSDPYSLHNEWGNIYKWGVFDNHPVSISNEEAFIVKDSDPNNNIRFRIYNAKNNTFEDQSEGLVLCYFANNEQ</sequence>
<feature type="region of interest" description="Disordered" evidence="2">
    <location>
        <begin position="129"/>
        <end position="149"/>
    </location>
</feature>
<evidence type="ECO:0000313" key="4">
    <source>
        <dbReference type="EMBL" id="OTA20006.1"/>
    </source>
</evidence>
<dbReference type="SMART" id="SM00634">
    <property type="entry name" value="BID_1"/>
    <property type="match status" value="1"/>
</dbReference>
<dbReference type="SUPFAM" id="SSF49373">
    <property type="entry name" value="Invasin/intimin cell-adhesion fragments"/>
    <property type="match status" value="1"/>
</dbReference>
<comment type="similarity">
    <text evidence="1">Belongs to the intimin/invasin family.</text>
</comment>
<organism evidence="4 5">
    <name type="scientific">Xenorhabdus beddingii</name>
    <dbReference type="NCBI Taxonomy" id="40578"/>
    <lineage>
        <taxon>Bacteria</taxon>
        <taxon>Pseudomonadati</taxon>
        <taxon>Pseudomonadota</taxon>
        <taxon>Gammaproteobacteria</taxon>
        <taxon>Enterobacterales</taxon>
        <taxon>Morganellaceae</taxon>
        <taxon>Xenorhabdus</taxon>
    </lineage>
</organism>
<name>A0A1Y2SM61_9GAMM</name>
<dbReference type="Proteomes" id="UP000194204">
    <property type="component" value="Unassembled WGS sequence"/>
</dbReference>
<dbReference type="EMBL" id="MUBK01000013">
    <property type="protein sequence ID" value="OTA20006.1"/>
    <property type="molecule type" value="Genomic_DNA"/>
</dbReference>
<evidence type="ECO:0000259" key="3">
    <source>
        <dbReference type="PROSITE" id="PS51127"/>
    </source>
</evidence>
<keyword evidence="5" id="KW-1185">Reference proteome</keyword>
<dbReference type="InterPro" id="IPR003344">
    <property type="entry name" value="Big_1_dom"/>
</dbReference>
<gene>
    <name evidence="4" type="ORF">Xbed_01937</name>
</gene>
<dbReference type="Gene3D" id="2.60.40.10">
    <property type="entry name" value="Immunoglobulins"/>
    <property type="match status" value="2"/>
</dbReference>
<reference evidence="4 5" key="1">
    <citation type="submission" date="2017-01" db="EMBL/GenBank/DDBJ databases">
        <title>Deconstructing symbiosis and pathogenesis requirements using a combined genomic-metabolomic approach.</title>
        <authorList>
            <person name="Tobias N.J."/>
            <person name="Wolff H."/>
            <person name="Djahanschiri B."/>
            <person name="Ebersberger I."/>
            <person name="Bode H.B."/>
        </authorList>
    </citation>
    <scope>NUCLEOTIDE SEQUENCE [LARGE SCALE GENOMIC DNA]</scope>
    <source>
        <strain evidence="4 5">DSM 4764</strain>
    </source>
</reference>
<comment type="caution">
    <text evidence="4">The sequence shown here is derived from an EMBL/GenBank/DDBJ whole genome shotgun (WGS) entry which is preliminary data.</text>
</comment>
<dbReference type="AlphaFoldDB" id="A0A1Y2SM61"/>
<dbReference type="InterPro" id="IPR008964">
    <property type="entry name" value="Invasin/intimin_cell_adhesion"/>
</dbReference>
<evidence type="ECO:0000313" key="5">
    <source>
        <dbReference type="Proteomes" id="UP000194204"/>
    </source>
</evidence>
<proteinExistence type="inferred from homology"/>
<dbReference type="Pfam" id="PF02369">
    <property type="entry name" value="Big_1"/>
    <property type="match status" value="1"/>
</dbReference>
<dbReference type="PROSITE" id="PS51127">
    <property type="entry name" value="BIG1"/>
    <property type="match status" value="1"/>
</dbReference>
<accession>A0A1Y2SM61</accession>
<protein>
    <submittedName>
        <fullName evidence="4">Inverse autotransporter beta-barrel domain-containing protein</fullName>
    </submittedName>
</protein>
<feature type="compositionally biased region" description="Low complexity" evidence="2">
    <location>
        <begin position="136"/>
        <end position="149"/>
    </location>
</feature>
<feature type="domain" description="Big-1" evidence="3">
    <location>
        <begin position="84"/>
        <end position="178"/>
    </location>
</feature>